<dbReference type="Proteomes" id="UP000807469">
    <property type="component" value="Unassembled WGS sequence"/>
</dbReference>
<protein>
    <submittedName>
        <fullName evidence="1">Uncharacterized protein</fullName>
    </submittedName>
</protein>
<sequence length="382" mass="43719">MQYRDGRWMVLKRDIDFIRSWRSKHGIIPPFIVMQARSPYSFKEEQLVDEDAFSFILEYLASAQYLFVNATIWDELATRKIACPNLRTVVLHSDGHNSEAMVSNLQSVMGLTATPTPPLQRLFMLSFTLCPENALLLPGPWSSLTHVGLWDIVISLRFWFDFVAVAPALRCAYLSIYEIKEDYKNLIEYTLPQLCSLFIESRNVQICDLFSNLYLPTLHTLSLSLRRVSSWTNMKNVIAKLPGVLNAAPNITTLGLSENFLPIEDEWQESDDSETELPSTLGTTPLWTHTPHLTHLVFEKLFRTDTEEIAERVGLYRSDCPIRKLTVVDGKRSNATGNSTESQKLELSEDGSEHERSICIEFDKETLDQKAWDLMKTCELVD</sequence>
<dbReference type="AlphaFoldDB" id="A0A9P5YWI3"/>
<dbReference type="SUPFAM" id="SSF52047">
    <property type="entry name" value="RNI-like"/>
    <property type="match status" value="1"/>
</dbReference>
<reference evidence="1" key="1">
    <citation type="submission" date="2020-11" db="EMBL/GenBank/DDBJ databases">
        <authorList>
            <consortium name="DOE Joint Genome Institute"/>
            <person name="Ahrendt S."/>
            <person name="Riley R."/>
            <person name="Andreopoulos W."/>
            <person name="Labutti K."/>
            <person name="Pangilinan J."/>
            <person name="Ruiz-Duenas F.J."/>
            <person name="Barrasa J.M."/>
            <person name="Sanchez-Garcia M."/>
            <person name="Camarero S."/>
            <person name="Miyauchi S."/>
            <person name="Serrano A."/>
            <person name="Linde D."/>
            <person name="Babiker R."/>
            <person name="Drula E."/>
            <person name="Ayuso-Fernandez I."/>
            <person name="Pacheco R."/>
            <person name="Padilla G."/>
            <person name="Ferreira P."/>
            <person name="Barriuso J."/>
            <person name="Kellner H."/>
            <person name="Castanera R."/>
            <person name="Alfaro M."/>
            <person name="Ramirez L."/>
            <person name="Pisabarro A.G."/>
            <person name="Kuo A."/>
            <person name="Tritt A."/>
            <person name="Lipzen A."/>
            <person name="He G."/>
            <person name="Yan M."/>
            <person name="Ng V."/>
            <person name="Cullen D."/>
            <person name="Martin F."/>
            <person name="Rosso M.-N."/>
            <person name="Henrissat B."/>
            <person name="Hibbett D."/>
            <person name="Martinez A.T."/>
            <person name="Grigoriev I.V."/>
        </authorList>
    </citation>
    <scope>NUCLEOTIDE SEQUENCE</scope>
    <source>
        <strain evidence="1">CIRM-BRFM 674</strain>
    </source>
</reference>
<evidence type="ECO:0000313" key="2">
    <source>
        <dbReference type="Proteomes" id="UP000807469"/>
    </source>
</evidence>
<organism evidence="1 2">
    <name type="scientific">Pholiota conissans</name>
    <dbReference type="NCBI Taxonomy" id="109636"/>
    <lineage>
        <taxon>Eukaryota</taxon>
        <taxon>Fungi</taxon>
        <taxon>Dikarya</taxon>
        <taxon>Basidiomycota</taxon>
        <taxon>Agaricomycotina</taxon>
        <taxon>Agaricomycetes</taxon>
        <taxon>Agaricomycetidae</taxon>
        <taxon>Agaricales</taxon>
        <taxon>Agaricineae</taxon>
        <taxon>Strophariaceae</taxon>
        <taxon>Pholiota</taxon>
    </lineage>
</organism>
<gene>
    <name evidence="1" type="ORF">BDN70DRAFT_951353</name>
</gene>
<comment type="caution">
    <text evidence="1">The sequence shown here is derived from an EMBL/GenBank/DDBJ whole genome shotgun (WGS) entry which is preliminary data.</text>
</comment>
<dbReference type="EMBL" id="MU155294">
    <property type="protein sequence ID" value="KAF9476428.1"/>
    <property type="molecule type" value="Genomic_DNA"/>
</dbReference>
<keyword evidence="2" id="KW-1185">Reference proteome</keyword>
<accession>A0A9P5YWI3</accession>
<proteinExistence type="predicted"/>
<evidence type="ECO:0000313" key="1">
    <source>
        <dbReference type="EMBL" id="KAF9476428.1"/>
    </source>
</evidence>
<dbReference type="OrthoDB" id="3365698at2759"/>
<name>A0A9P5YWI3_9AGAR</name>